<keyword evidence="5" id="KW-0288">FMN</keyword>
<dbReference type="AlphaFoldDB" id="A0A5J9WTL5"/>
<dbReference type="Pfam" id="PF01070">
    <property type="entry name" value="FMN_dh"/>
    <property type="match status" value="1"/>
</dbReference>
<keyword evidence="10" id="KW-1185">Reference proteome</keyword>
<keyword evidence="6" id="KW-0560">Oxidoreductase</keyword>
<dbReference type="InterPro" id="IPR013785">
    <property type="entry name" value="Aldolase_TIM"/>
</dbReference>
<feature type="domain" description="FMN hydroxy acid dehydrogenase" evidence="8">
    <location>
        <begin position="1"/>
        <end position="125"/>
    </location>
</feature>
<dbReference type="PROSITE" id="PS51349">
    <property type="entry name" value="FMN_HYDROXY_ACID_DH_2"/>
    <property type="match status" value="1"/>
</dbReference>
<dbReference type="InterPro" id="IPR037396">
    <property type="entry name" value="FMN_HAD"/>
</dbReference>
<comment type="cofactor">
    <cofactor evidence="1">
        <name>FMN</name>
        <dbReference type="ChEBI" id="CHEBI:58210"/>
    </cofactor>
</comment>
<keyword evidence="4" id="KW-0285">Flavoprotein</keyword>
<proteinExistence type="predicted"/>
<evidence type="ECO:0000256" key="1">
    <source>
        <dbReference type="ARBA" id="ARBA00001917"/>
    </source>
</evidence>
<dbReference type="SUPFAM" id="SSF51395">
    <property type="entry name" value="FMN-linked oxidoreductases"/>
    <property type="match status" value="1"/>
</dbReference>
<evidence type="ECO:0000256" key="2">
    <source>
        <dbReference type="ARBA" id="ARBA00004923"/>
    </source>
</evidence>
<sequence length="254" mass="28376">MGEVTNIMEYQLIAKMVYNYASGAEDEWTLKENREAFFRILFRPRILIDVSKIDMTTTVLGFKISMPIMIAPTAMQKMAHPDGEYTIARAALAAGSIMTLSSWTTSSVEVASTGSGIHFFQLYVSIPSQPCQPFYGKIILFLTMVALPWMPCRCTRTGRWWSSWSGGLRGQGSRRSPSPWTLHREADIKNSFVLQPYLTLKNFEGLDFGKMDQVCAGFGVKCRPCVCCRLVNQSGPSMALSSSIYLGENIIFSV</sequence>
<evidence type="ECO:0000256" key="6">
    <source>
        <dbReference type="ARBA" id="ARBA00023002"/>
    </source>
</evidence>
<comment type="pathway">
    <text evidence="2">Photosynthesis; photorespiration; glycine from 2-phosphoglycolate: step 2/3.</text>
</comment>
<comment type="caution">
    <text evidence="9">The sequence shown here is derived from an EMBL/GenBank/DDBJ whole genome shotgun (WGS) entry which is preliminary data.</text>
</comment>
<accession>A0A5J9WTL5</accession>
<evidence type="ECO:0000256" key="4">
    <source>
        <dbReference type="ARBA" id="ARBA00022630"/>
    </source>
</evidence>
<comment type="catalytic activity">
    <reaction evidence="7">
        <text>glycolate + O2 = glyoxylate + H2O2</text>
        <dbReference type="Rhea" id="RHEA:25311"/>
        <dbReference type="ChEBI" id="CHEBI:15379"/>
        <dbReference type="ChEBI" id="CHEBI:16240"/>
        <dbReference type="ChEBI" id="CHEBI:29805"/>
        <dbReference type="ChEBI" id="CHEBI:36655"/>
        <dbReference type="EC" id="1.1.3.15"/>
    </reaction>
    <physiologicalReaction direction="left-to-right" evidence="7">
        <dbReference type="Rhea" id="RHEA:25312"/>
    </physiologicalReaction>
</comment>
<evidence type="ECO:0000256" key="7">
    <source>
        <dbReference type="ARBA" id="ARBA00036241"/>
    </source>
</evidence>
<dbReference type="Proteomes" id="UP000324897">
    <property type="component" value="Chromosome 6"/>
</dbReference>
<dbReference type="GO" id="GO:0005777">
    <property type="term" value="C:peroxisome"/>
    <property type="evidence" value="ECO:0007669"/>
    <property type="project" value="TreeGrafter"/>
</dbReference>
<evidence type="ECO:0000259" key="8">
    <source>
        <dbReference type="PROSITE" id="PS51349"/>
    </source>
</evidence>
<dbReference type="PANTHER" id="PTHR10578:SF107">
    <property type="entry name" value="2-HYDROXYACID OXIDASE 1"/>
    <property type="match status" value="1"/>
</dbReference>
<dbReference type="InterPro" id="IPR000262">
    <property type="entry name" value="FMN-dep_DH"/>
</dbReference>
<dbReference type="EMBL" id="RWGY01000002">
    <property type="protein sequence ID" value="TVU50604.1"/>
    <property type="molecule type" value="Genomic_DNA"/>
</dbReference>
<reference evidence="9 10" key="1">
    <citation type="journal article" date="2019" name="Sci. Rep.">
        <title>A high-quality genome of Eragrostis curvula grass provides insights into Poaceae evolution and supports new strategies to enhance forage quality.</title>
        <authorList>
            <person name="Carballo J."/>
            <person name="Santos B.A.C.M."/>
            <person name="Zappacosta D."/>
            <person name="Garbus I."/>
            <person name="Selva J.P."/>
            <person name="Gallo C.A."/>
            <person name="Diaz A."/>
            <person name="Albertini E."/>
            <person name="Caccamo M."/>
            <person name="Echenique V."/>
        </authorList>
    </citation>
    <scope>NUCLEOTIDE SEQUENCE [LARGE SCALE GENOMIC DNA]</scope>
    <source>
        <strain evidence="10">cv. Victoria</strain>
        <tissue evidence="9">Leaf</tissue>
    </source>
</reference>
<name>A0A5J9WTL5_9POAL</name>
<evidence type="ECO:0000256" key="3">
    <source>
        <dbReference type="ARBA" id="ARBA00022594"/>
    </source>
</evidence>
<dbReference type="GO" id="GO:0003973">
    <property type="term" value="F:(S)-2-hydroxy-acid oxidase activity"/>
    <property type="evidence" value="ECO:0007669"/>
    <property type="project" value="UniProtKB-EC"/>
</dbReference>
<evidence type="ECO:0000256" key="5">
    <source>
        <dbReference type="ARBA" id="ARBA00022643"/>
    </source>
</evidence>
<dbReference type="GO" id="GO:0009854">
    <property type="term" value="P:oxidative photosynthetic carbon pathway"/>
    <property type="evidence" value="ECO:0007669"/>
    <property type="project" value="UniProtKB-KW"/>
</dbReference>
<evidence type="ECO:0000313" key="9">
    <source>
        <dbReference type="EMBL" id="TVU50604.1"/>
    </source>
</evidence>
<evidence type="ECO:0000313" key="10">
    <source>
        <dbReference type="Proteomes" id="UP000324897"/>
    </source>
</evidence>
<keyword evidence="3" id="KW-0323">Glycolate pathway</keyword>
<dbReference type="OrthoDB" id="25826at2759"/>
<gene>
    <name evidence="9" type="ORF">EJB05_01982</name>
</gene>
<dbReference type="Gramene" id="TVU50604">
    <property type="protein sequence ID" value="TVU50604"/>
    <property type="gene ID" value="EJB05_01982"/>
</dbReference>
<dbReference type="Gene3D" id="3.20.20.70">
    <property type="entry name" value="Aldolase class I"/>
    <property type="match status" value="1"/>
</dbReference>
<organism evidence="9 10">
    <name type="scientific">Eragrostis curvula</name>
    <name type="common">weeping love grass</name>
    <dbReference type="NCBI Taxonomy" id="38414"/>
    <lineage>
        <taxon>Eukaryota</taxon>
        <taxon>Viridiplantae</taxon>
        <taxon>Streptophyta</taxon>
        <taxon>Embryophyta</taxon>
        <taxon>Tracheophyta</taxon>
        <taxon>Spermatophyta</taxon>
        <taxon>Magnoliopsida</taxon>
        <taxon>Liliopsida</taxon>
        <taxon>Poales</taxon>
        <taxon>Poaceae</taxon>
        <taxon>PACMAD clade</taxon>
        <taxon>Chloridoideae</taxon>
        <taxon>Eragrostideae</taxon>
        <taxon>Eragrostidinae</taxon>
        <taxon>Eragrostis</taxon>
    </lineage>
</organism>
<protein>
    <recommendedName>
        <fullName evidence="8">FMN hydroxy acid dehydrogenase domain-containing protein</fullName>
    </recommendedName>
</protein>
<dbReference type="PANTHER" id="PTHR10578">
    <property type="entry name" value="S -2-HYDROXY-ACID OXIDASE-RELATED"/>
    <property type="match status" value="1"/>
</dbReference>